<feature type="domain" description="Reverse transcriptase" evidence="5">
    <location>
        <begin position="161"/>
        <end position="337"/>
    </location>
</feature>
<dbReference type="Pfam" id="PF17919">
    <property type="entry name" value="RT_RNaseH_2"/>
    <property type="match status" value="1"/>
</dbReference>
<protein>
    <recommendedName>
        <fullName evidence="3">Gypsy retrotransposon integrase-like protein 1</fullName>
        <ecNumber evidence="2">3.1.26.4</ecNumber>
    </recommendedName>
</protein>
<dbReference type="PROSITE" id="PS50994">
    <property type="entry name" value="INTEGRASE"/>
    <property type="match status" value="1"/>
</dbReference>
<dbReference type="FunFam" id="3.30.420.10:FF:000063">
    <property type="entry name" value="Retrovirus-related Pol polyprotein from transposon 297-like Protein"/>
    <property type="match status" value="1"/>
</dbReference>
<dbReference type="InterPro" id="IPR036397">
    <property type="entry name" value="RNaseH_sf"/>
</dbReference>
<dbReference type="GO" id="GO:0003676">
    <property type="term" value="F:nucleic acid binding"/>
    <property type="evidence" value="ECO:0007669"/>
    <property type="project" value="InterPro"/>
</dbReference>
<name>A0A6P8FKY5_CLUHA</name>
<dbReference type="InterPro" id="IPR041588">
    <property type="entry name" value="Integrase_H2C2"/>
</dbReference>
<dbReference type="Proteomes" id="UP000515152">
    <property type="component" value="Chromosome 7"/>
</dbReference>
<dbReference type="InterPro" id="IPR012337">
    <property type="entry name" value="RNaseH-like_sf"/>
</dbReference>
<evidence type="ECO:0000256" key="3">
    <source>
        <dbReference type="ARBA" id="ARBA00039658"/>
    </source>
</evidence>
<dbReference type="FunFam" id="1.10.340.70:FF:000003">
    <property type="entry name" value="Protein CBG25708"/>
    <property type="match status" value="1"/>
</dbReference>
<dbReference type="GO" id="GO:0004523">
    <property type="term" value="F:RNA-DNA hybrid ribonuclease activity"/>
    <property type="evidence" value="ECO:0007669"/>
    <property type="project" value="UniProtKB-EC"/>
</dbReference>
<dbReference type="GeneID" id="116221131"/>
<evidence type="ECO:0000259" key="5">
    <source>
        <dbReference type="PROSITE" id="PS50878"/>
    </source>
</evidence>
<reference evidence="8" key="1">
    <citation type="submission" date="2025-08" db="UniProtKB">
        <authorList>
            <consortium name="RefSeq"/>
        </authorList>
    </citation>
    <scope>IDENTIFICATION</scope>
</reference>
<evidence type="ECO:0000313" key="7">
    <source>
        <dbReference type="Proteomes" id="UP000515152"/>
    </source>
</evidence>
<dbReference type="InterPro" id="IPR043128">
    <property type="entry name" value="Rev_trsase/Diguanyl_cyclase"/>
</dbReference>
<dbReference type="Gene3D" id="3.30.420.10">
    <property type="entry name" value="Ribonuclease H-like superfamily/Ribonuclease H"/>
    <property type="match status" value="1"/>
</dbReference>
<accession>A0A6P8FKY5</accession>
<dbReference type="SUPFAM" id="SSF56672">
    <property type="entry name" value="DNA/RNA polymerases"/>
    <property type="match status" value="1"/>
</dbReference>
<feature type="region of interest" description="Disordered" evidence="4">
    <location>
        <begin position="828"/>
        <end position="862"/>
    </location>
</feature>
<dbReference type="InterPro" id="IPR041577">
    <property type="entry name" value="RT_RNaseH_2"/>
</dbReference>
<dbReference type="InterPro" id="IPR001584">
    <property type="entry name" value="Integrase_cat-core"/>
</dbReference>
<evidence type="ECO:0000256" key="1">
    <source>
        <dbReference type="ARBA" id="ARBA00010879"/>
    </source>
</evidence>
<dbReference type="InterPro" id="IPR021109">
    <property type="entry name" value="Peptidase_aspartic_dom_sf"/>
</dbReference>
<dbReference type="Gene3D" id="3.30.70.270">
    <property type="match status" value="2"/>
</dbReference>
<dbReference type="CDD" id="cd09274">
    <property type="entry name" value="RNase_HI_RT_Ty3"/>
    <property type="match status" value="1"/>
</dbReference>
<evidence type="ECO:0000313" key="8">
    <source>
        <dbReference type="RefSeq" id="XP_031426769.1"/>
    </source>
</evidence>
<dbReference type="FunFam" id="3.30.70.270:FF:000026">
    <property type="entry name" value="Transposon Ty3-G Gag-Pol polyprotein"/>
    <property type="match status" value="1"/>
</dbReference>
<feature type="compositionally biased region" description="Basic and acidic residues" evidence="4">
    <location>
        <begin position="828"/>
        <end position="837"/>
    </location>
</feature>
<dbReference type="SUPFAM" id="SSF50630">
    <property type="entry name" value="Acid proteases"/>
    <property type="match status" value="1"/>
</dbReference>
<dbReference type="AlphaFoldDB" id="A0A6P8FKY5"/>
<evidence type="ECO:0000259" key="6">
    <source>
        <dbReference type="PROSITE" id="PS50994"/>
    </source>
</evidence>
<gene>
    <name evidence="8" type="primary">LOC116221131</name>
</gene>
<dbReference type="KEGG" id="char:116221131"/>
<feature type="domain" description="Integrase catalytic" evidence="6">
    <location>
        <begin position="713"/>
        <end position="821"/>
    </location>
</feature>
<dbReference type="Pfam" id="PF00665">
    <property type="entry name" value="rve"/>
    <property type="match status" value="1"/>
</dbReference>
<dbReference type="EC" id="3.1.26.4" evidence="2"/>
<sequence length="862" mass="97475">MLTINGGPMCFKVDTGASVTAIPETEYTQEKYGSYTVTHRPLLGPASQPLDVKGQVHAVIQRGDRKIEEEVFIVKDLTTPLLGLPAIRRLQMIPQLHSIDNAETHFRSTYADVFTGLGKLKGEYKIKLKDNAPPYALSAPRRVAIPLRAKVKEELDRMEKMEVIARVEEPTEWCAGMVPIVKTSGKLRICVDLTHLNESVIRERHILPAVDETLAKLEGARVFTKLDATSGFWQVPLHQDSMLLTTFITPEGRYYFKRLPFGISSAPEHFQKRISQLIDGIDGVLCHADDVLITGKDRAEHDDRLHRVLQKFRESGLTLNEKCQFALTEVRFLGHVINSQGIRADPDKIKAIRDMPEPKDVADVRRFMGMVNFVGKFSPRLPDLTKPIRDLLKTENSWTWGAPQQKAFLDTKKELGSETVLAQYSPNHETMVSADASSYGLGGVLTQKQLGGEWRPVVFISRSLTKAESRYAQIEKEALATTWACERLRGYLSGLDFTIRTDHKPLITLLKSRALDDLPPRIIRFRLRLLRFNFNIIHVPGKNLITADALSRAPLPATATEAEQDLEKECKAYLDSVVESLPATPTKLEQIKSAQTSDNTCKRLRRYIANGWPEHRRDMHELLLPYWPERSVLHEGGGLLMKGERLIIPEHMRPDILQRLHQGHQGINKCLARARESVWWPGITCAVKQMVERCEICAREAQTPVEPLLTTDLPSRPWQRVAADLFQWQNGNYLVMIDYFSRYIEVCTLPGGTTAKQTIARFKAVFARYGCPEVLVTDNGPQFSCHEFSQFARDYDFTHVTSSPRYPRSNGEAERAVRTVKSLCVDQTHTHQRDIRGGDPGWRTAATQPFTPQGSTSAPNIR</sequence>
<dbReference type="SUPFAM" id="SSF53098">
    <property type="entry name" value="Ribonuclease H-like"/>
    <property type="match status" value="1"/>
</dbReference>
<dbReference type="OrthoDB" id="775972at2759"/>
<dbReference type="GO" id="GO:0015074">
    <property type="term" value="P:DNA integration"/>
    <property type="evidence" value="ECO:0007669"/>
    <property type="project" value="InterPro"/>
</dbReference>
<dbReference type="Gene3D" id="3.10.10.10">
    <property type="entry name" value="HIV Type 1 Reverse Transcriptase, subunit A, domain 1"/>
    <property type="match status" value="1"/>
</dbReference>
<dbReference type="InterPro" id="IPR000477">
    <property type="entry name" value="RT_dom"/>
</dbReference>
<dbReference type="PANTHER" id="PTHR37984:SF9">
    <property type="entry name" value="INTEGRASE CATALYTIC DOMAIN-CONTAINING PROTEIN"/>
    <property type="match status" value="1"/>
</dbReference>
<organism evidence="7 8">
    <name type="scientific">Clupea harengus</name>
    <name type="common">Atlantic herring</name>
    <dbReference type="NCBI Taxonomy" id="7950"/>
    <lineage>
        <taxon>Eukaryota</taxon>
        <taxon>Metazoa</taxon>
        <taxon>Chordata</taxon>
        <taxon>Craniata</taxon>
        <taxon>Vertebrata</taxon>
        <taxon>Euteleostomi</taxon>
        <taxon>Actinopterygii</taxon>
        <taxon>Neopterygii</taxon>
        <taxon>Teleostei</taxon>
        <taxon>Clupei</taxon>
        <taxon>Clupeiformes</taxon>
        <taxon>Clupeoidei</taxon>
        <taxon>Clupeidae</taxon>
        <taxon>Clupea</taxon>
    </lineage>
</organism>
<evidence type="ECO:0000256" key="2">
    <source>
        <dbReference type="ARBA" id="ARBA00012180"/>
    </source>
</evidence>
<dbReference type="Gene3D" id="1.10.340.70">
    <property type="match status" value="1"/>
</dbReference>
<dbReference type="PANTHER" id="PTHR37984">
    <property type="entry name" value="PROTEIN CBG26694"/>
    <property type="match status" value="1"/>
</dbReference>
<dbReference type="Pfam" id="PF17921">
    <property type="entry name" value="Integrase_H2C2"/>
    <property type="match status" value="1"/>
</dbReference>
<dbReference type="RefSeq" id="XP_031426769.1">
    <property type="nucleotide sequence ID" value="XM_031570909.1"/>
</dbReference>
<comment type="similarity">
    <text evidence="1">Belongs to the beta type-B retroviral polymerase family. HERV class-II K(HML-2) pol subfamily.</text>
</comment>
<proteinExistence type="inferred from homology"/>
<dbReference type="InterPro" id="IPR043502">
    <property type="entry name" value="DNA/RNA_pol_sf"/>
</dbReference>
<dbReference type="PROSITE" id="PS50878">
    <property type="entry name" value="RT_POL"/>
    <property type="match status" value="1"/>
</dbReference>
<feature type="compositionally biased region" description="Polar residues" evidence="4">
    <location>
        <begin position="845"/>
        <end position="862"/>
    </location>
</feature>
<dbReference type="FunFam" id="3.10.20.370:FF:000001">
    <property type="entry name" value="Retrovirus-related Pol polyprotein from transposon 17.6-like protein"/>
    <property type="match status" value="1"/>
</dbReference>
<dbReference type="InterPro" id="IPR050951">
    <property type="entry name" value="Retrovirus_Pol_polyprotein"/>
</dbReference>
<dbReference type="CDD" id="cd01647">
    <property type="entry name" value="RT_LTR"/>
    <property type="match status" value="1"/>
</dbReference>
<dbReference type="Pfam" id="PF00078">
    <property type="entry name" value="RVT_1"/>
    <property type="match status" value="1"/>
</dbReference>
<evidence type="ECO:0000256" key="4">
    <source>
        <dbReference type="SAM" id="MobiDB-lite"/>
    </source>
</evidence>
<keyword evidence="7" id="KW-1185">Reference proteome</keyword>